<organism evidence="1 2">
    <name type="scientific">Xenoophorus captivus</name>
    <dbReference type="NCBI Taxonomy" id="1517983"/>
    <lineage>
        <taxon>Eukaryota</taxon>
        <taxon>Metazoa</taxon>
        <taxon>Chordata</taxon>
        <taxon>Craniata</taxon>
        <taxon>Vertebrata</taxon>
        <taxon>Euteleostomi</taxon>
        <taxon>Actinopterygii</taxon>
        <taxon>Neopterygii</taxon>
        <taxon>Teleostei</taxon>
        <taxon>Neoteleostei</taxon>
        <taxon>Acanthomorphata</taxon>
        <taxon>Ovalentaria</taxon>
        <taxon>Atherinomorphae</taxon>
        <taxon>Cyprinodontiformes</taxon>
        <taxon>Goodeidae</taxon>
        <taxon>Xenoophorus</taxon>
    </lineage>
</organism>
<evidence type="ECO:0000313" key="2">
    <source>
        <dbReference type="Proteomes" id="UP001434883"/>
    </source>
</evidence>
<protein>
    <submittedName>
        <fullName evidence="1">Uncharacterized protein</fullName>
    </submittedName>
</protein>
<proteinExistence type="predicted"/>
<feature type="non-terminal residue" evidence="1">
    <location>
        <position position="1"/>
    </location>
</feature>
<keyword evidence="2" id="KW-1185">Reference proteome</keyword>
<name>A0ABV0QWI5_9TELE</name>
<dbReference type="EMBL" id="JAHRIN010025780">
    <property type="protein sequence ID" value="MEQ2200186.1"/>
    <property type="molecule type" value="Genomic_DNA"/>
</dbReference>
<reference evidence="1 2" key="1">
    <citation type="submission" date="2021-06" db="EMBL/GenBank/DDBJ databases">
        <authorList>
            <person name="Palmer J.M."/>
        </authorList>
    </citation>
    <scope>NUCLEOTIDE SEQUENCE [LARGE SCALE GENOMIC DNA]</scope>
    <source>
        <strain evidence="1 2">XC_2019</strain>
        <tissue evidence="1">Muscle</tissue>
    </source>
</reference>
<gene>
    <name evidence="1" type="ORF">XENOCAPTIV_024476</name>
</gene>
<evidence type="ECO:0000313" key="1">
    <source>
        <dbReference type="EMBL" id="MEQ2200186.1"/>
    </source>
</evidence>
<dbReference type="Proteomes" id="UP001434883">
    <property type="component" value="Unassembled WGS sequence"/>
</dbReference>
<accession>A0ABV0QWI5</accession>
<comment type="caution">
    <text evidence="1">The sequence shown here is derived from an EMBL/GenBank/DDBJ whole genome shotgun (WGS) entry which is preliminary data.</text>
</comment>
<sequence length="76" mass="8680">FLLTFQGQEGESVCWDIMRSYPRLIPIRCVSVPVSACPAGLTNAVLLSWLESWFSVWKLEMTENELKSPVRFLESS</sequence>